<name>A0A8J6HUB1_TENMO</name>
<dbReference type="AlphaFoldDB" id="A0A8J6HUB1"/>
<reference evidence="1" key="1">
    <citation type="journal article" date="2020" name="J Insects Food Feed">
        <title>The yellow mealworm (Tenebrio molitor) genome: a resource for the emerging insects as food and feed industry.</title>
        <authorList>
            <person name="Eriksson T."/>
            <person name="Andere A."/>
            <person name="Kelstrup H."/>
            <person name="Emery V."/>
            <person name="Picard C."/>
        </authorList>
    </citation>
    <scope>NUCLEOTIDE SEQUENCE</scope>
    <source>
        <strain evidence="1">Stoneville</strain>
        <tissue evidence="1">Whole head</tissue>
    </source>
</reference>
<dbReference type="GO" id="GO:0010587">
    <property type="term" value="P:miRNA catabolic process"/>
    <property type="evidence" value="ECO:0007669"/>
    <property type="project" value="TreeGrafter"/>
</dbReference>
<dbReference type="GO" id="GO:0006402">
    <property type="term" value="P:mRNA catabolic process"/>
    <property type="evidence" value="ECO:0007669"/>
    <property type="project" value="TreeGrafter"/>
</dbReference>
<proteinExistence type="predicted"/>
<dbReference type="PANTHER" id="PTHR23355:SF9">
    <property type="entry name" value="DIS3-LIKE EXONUCLEASE 2"/>
    <property type="match status" value="1"/>
</dbReference>
<organism evidence="1 2">
    <name type="scientific">Tenebrio molitor</name>
    <name type="common">Yellow mealworm beetle</name>
    <dbReference type="NCBI Taxonomy" id="7067"/>
    <lineage>
        <taxon>Eukaryota</taxon>
        <taxon>Metazoa</taxon>
        <taxon>Ecdysozoa</taxon>
        <taxon>Arthropoda</taxon>
        <taxon>Hexapoda</taxon>
        <taxon>Insecta</taxon>
        <taxon>Pterygota</taxon>
        <taxon>Neoptera</taxon>
        <taxon>Endopterygota</taxon>
        <taxon>Coleoptera</taxon>
        <taxon>Polyphaga</taxon>
        <taxon>Cucujiformia</taxon>
        <taxon>Tenebrionidae</taxon>
        <taxon>Tenebrio</taxon>
    </lineage>
</organism>
<comment type="caution">
    <text evidence="1">The sequence shown here is derived from an EMBL/GenBank/DDBJ whole genome shotgun (WGS) entry which is preliminary data.</text>
</comment>
<dbReference type="Gene3D" id="2.40.50.140">
    <property type="entry name" value="Nucleic acid-binding proteins"/>
    <property type="match status" value="1"/>
</dbReference>
<dbReference type="GO" id="GO:0000932">
    <property type="term" value="C:P-body"/>
    <property type="evidence" value="ECO:0007669"/>
    <property type="project" value="TreeGrafter"/>
</dbReference>
<dbReference type="InterPro" id="IPR012340">
    <property type="entry name" value="NA-bd_OB-fold"/>
</dbReference>
<dbReference type="PANTHER" id="PTHR23355">
    <property type="entry name" value="RIBONUCLEASE"/>
    <property type="match status" value="1"/>
</dbReference>
<sequence>MVHRLLAASLKYRAKPNWTPEHVGQIAETCNRQKYLAKRAGEASSDLYLAHYIEKNQPYVQDAVVVDTKERSIDVIVFSTGSVVRIYTNNFGENVTWKSEQIKIAGQDDPGAKKIWKICVRFPKTKKCEEAFMVLEIFTLVRVELSRKPKTNKLEAKLLRPVPQLNLL</sequence>
<accession>A0A8J6HUB1</accession>
<dbReference type="GO" id="GO:0000175">
    <property type="term" value="F:3'-5'-RNA exonuclease activity"/>
    <property type="evidence" value="ECO:0007669"/>
    <property type="project" value="TreeGrafter"/>
</dbReference>
<evidence type="ECO:0000313" key="1">
    <source>
        <dbReference type="EMBL" id="KAH0819738.1"/>
    </source>
</evidence>
<protein>
    <submittedName>
        <fullName evidence="1">Uncharacterized protein</fullName>
    </submittedName>
</protein>
<evidence type="ECO:0000313" key="2">
    <source>
        <dbReference type="Proteomes" id="UP000719412"/>
    </source>
</evidence>
<dbReference type="Proteomes" id="UP000719412">
    <property type="component" value="Unassembled WGS sequence"/>
</dbReference>
<keyword evidence="2" id="KW-1185">Reference proteome</keyword>
<gene>
    <name evidence="1" type="ORF">GEV33_003053</name>
</gene>
<dbReference type="InterPro" id="IPR050180">
    <property type="entry name" value="RNR_Ribonuclease"/>
</dbReference>
<dbReference type="EMBL" id="JABDTM020013864">
    <property type="protein sequence ID" value="KAH0819738.1"/>
    <property type="molecule type" value="Genomic_DNA"/>
</dbReference>
<reference evidence="1" key="2">
    <citation type="submission" date="2021-08" db="EMBL/GenBank/DDBJ databases">
        <authorList>
            <person name="Eriksson T."/>
        </authorList>
    </citation>
    <scope>NUCLEOTIDE SEQUENCE</scope>
    <source>
        <strain evidence="1">Stoneville</strain>
        <tissue evidence="1">Whole head</tissue>
    </source>
</reference>